<evidence type="ECO:0000313" key="1">
    <source>
        <dbReference type="Proteomes" id="UP000694888"/>
    </source>
</evidence>
<dbReference type="InterPro" id="IPR036116">
    <property type="entry name" value="FN3_sf"/>
</dbReference>
<organism evidence="1 2">
    <name type="scientific">Aplysia californica</name>
    <name type="common">California sea hare</name>
    <dbReference type="NCBI Taxonomy" id="6500"/>
    <lineage>
        <taxon>Eukaryota</taxon>
        <taxon>Metazoa</taxon>
        <taxon>Spiralia</taxon>
        <taxon>Lophotrochozoa</taxon>
        <taxon>Mollusca</taxon>
        <taxon>Gastropoda</taxon>
        <taxon>Heterobranchia</taxon>
        <taxon>Euthyneura</taxon>
        <taxon>Tectipleura</taxon>
        <taxon>Aplysiida</taxon>
        <taxon>Aplysioidea</taxon>
        <taxon>Aplysiidae</taxon>
        <taxon>Aplysia</taxon>
    </lineage>
</organism>
<evidence type="ECO:0000313" key="2">
    <source>
        <dbReference type="RefSeq" id="XP_012938830.1"/>
    </source>
</evidence>
<proteinExistence type="predicted"/>
<reference evidence="2" key="1">
    <citation type="submission" date="2025-08" db="UniProtKB">
        <authorList>
            <consortium name="RefSeq"/>
        </authorList>
    </citation>
    <scope>IDENTIFICATION</scope>
</reference>
<name>A0ABM1A1C1_APLCA</name>
<dbReference type="GeneID" id="101859863"/>
<accession>A0ABM1A1C1</accession>
<protein>
    <submittedName>
        <fullName evidence="2">Uncharacterized protein LOC101859863</fullName>
    </submittedName>
</protein>
<dbReference type="SUPFAM" id="SSF49265">
    <property type="entry name" value="Fibronectin type III"/>
    <property type="match status" value="1"/>
</dbReference>
<gene>
    <name evidence="2" type="primary">LOC101859863</name>
</gene>
<sequence length="238" mass="27222">MKCSWTHPEEYLKPKDISVDCNYMVLTDTKFDHPCPQLNYTNALWDADSFRAATYYFVEVGVTNTVVNLTISVTKEFKVNEIVKPSPIKDLIVLTDRAAPSCILLSWKHSKTYYNKVFRIKHQAEHQTDPDILATNWNQTSFKACGYGPMTEHWFTVDTLPSDPLSGYWSEQVTGSGWTVQTAPSVGPLISAGSYVSTKCKSGRRNVTFYWNKWKGTSTQCSPENRFSYTNRWPDSWP</sequence>
<dbReference type="Proteomes" id="UP000694888">
    <property type="component" value="Unplaced"/>
</dbReference>
<keyword evidence="1" id="KW-1185">Reference proteome</keyword>
<dbReference type="RefSeq" id="XP_012938830.1">
    <property type="nucleotide sequence ID" value="XM_013083376.2"/>
</dbReference>